<evidence type="ECO:0000256" key="1">
    <source>
        <dbReference type="ARBA" id="ARBA00023015"/>
    </source>
</evidence>
<dbReference type="Pfam" id="PF00440">
    <property type="entry name" value="TetR_N"/>
    <property type="match status" value="1"/>
</dbReference>
<keyword evidence="7" id="KW-1185">Reference proteome</keyword>
<evidence type="ECO:0000313" key="6">
    <source>
        <dbReference type="EMBL" id="EFH82990.1"/>
    </source>
</evidence>
<dbReference type="PANTHER" id="PTHR30055">
    <property type="entry name" value="HTH-TYPE TRANSCRIPTIONAL REGULATOR RUTR"/>
    <property type="match status" value="1"/>
</dbReference>
<dbReference type="InterPro" id="IPR009057">
    <property type="entry name" value="Homeodomain-like_sf"/>
</dbReference>
<dbReference type="Proteomes" id="UP000004508">
    <property type="component" value="Unassembled WGS sequence"/>
</dbReference>
<proteinExistence type="predicted"/>
<dbReference type="InParanoid" id="D6U3K0"/>
<dbReference type="GO" id="GO:0000976">
    <property type="term" value="F:transcription cis-regulatory region binding"/>
    <property type="evidence" value="ECO:0007669"/>
    <property type="project" value="TreeGrafter"/>
</dbReference>
<dbReference type="PROSITE" id="PS50977">
    <property type="entry name" value="HTH_TETR_2"/>
    <property type="match status" value="1"/>
</dbReference>
<evidence type="ECO:0000259" key="5">
    <source>
        <dbReference type="PROSITE" id="PS50977"/>
    </source>
</evidence>
<dbReference type="eggNOG" id="COG1309">
    <property type="taxonomic scope" value="Bacteria"/>
</dbReference>
<keyword evidence="1" id="KW-0805">Transcription regulation</keyword>
<organism evidence="6 7">
    <name type="scientific">Ktedonobacter racemifer DSM 44963</name>
    <dbReference type="NCBI Taxonomy" id="485913"/>
    <lineage>
        <taxon>Bacteria</taxon>
        <taxon>Bacillati</taxon>
        <taxon>Chloroflexota</taxon>
        <taxon>Ktedonobacteria</taxon>
        <taxon>Ktedonobacterales</taxon>
        <taxon>Ktedonobacteraceae</taxon>
        <taxon>Ktedonobacter</taxon>
    </lineage>
</organism>
<keyword evidence="3" id="KW-0804">Transcription</keyword>
<protein>
    <submittedName>
        <fullName evidence="6">Transcriptional regulator, TetR family</fullName>
    </submittedName>
</protein>
<dbReference type="SUPFAM" id="SSF48498">
    <property type="entry name" value="Tetracyclin repressor-like, C-terminal domain"/>
    <property type="match status" value="1"/>
</dbReference>
<reference evidence="6 7" key="1">
    <citation type="journal article" date="2011" name="Stand. Genomic Sci.">
        <title>Non-contiguous finished genome sequence and contextual data of the filamentous soil bacterium Ktedonobacter racemifer type strain (SOSP1-21).</title>
        <authorList>
            <person name="Chang Y.J."/>
            <person name="Land M."/>
            <person name="Hauser L."/>
            <person name="Chertkov O."/>
            <person name="Del Rio T.G."/>
            <person name="Nolan M."/>
            <person name="Copeland A."/>
            <person name="Tice H."/>
            <person name="Cheng J.F."/>
            <person name="Lucas S."/>
            <person name="Han C."/>
            <person name="Goodwin L."/>
            <person name="Pitluck S."/>
            <person name="Ivanova N."/>
            <person name="Ovchinikova G."/>
            <person name="Pati A."/>
            <person name="Chen A."/>
            <person name="Palaniappan K."/>
            <person name="Mavromatis K."/>
            <person name="Liolios K."/>
            <person name="Brettin T."/>
            <person name="Fiebig A."/>
            <person name="Rohde M."/>
            <person name="Abt B."/>
            <person name="Goker M."/>
            <person name="Detter J.C."/>
            <person name="Woyke T."/>
            <person name="Bristow J."/>
            <person name="Eisen J.A."/>
            <person name="Markowitz V."/>
            <person name="Hugenholtz P."/>
            <person name="Kyrpides N.C."/>
            <person name="Klenk H.P."/>
            <person name="Lapidus A."/>
        </authorList>
    </citation>
    <scope>NUCLEOTIDE SEQUENCE [LARGE SCALE GENOMIC DNA]</scope>
    <source>
        <strain evidence="7">DSM 44963</strain>
    </source>
</reference>
<dbReference type="STRING" id="485913.Krac_3899"/>
<dbReference type="AlphaFoldDB" id="D6U3K0"/>
<evidence type="ECO:0000256" key="2">
    <source>
        <dbReference type="ARBA" id="ARBA00023125"/>
    </source>
</evidence>
<name>D6U3K0_KTERA</name>
<sequence length="240" mass="27171">MDFNFVYYLGEQSVQCFIGQTDCTMNSRRSQGFFMSPRPYRLGQRQVANEQTRSRIINAARELLMAYDSFSTFSLDAVARRADVVRATVYHQFGTKAGLLEALSDSLAASGGMEQLATVFRHPDPLDVLTHYILAFSRFWDADRLVTRRLRALAALDADFERVIRARDERRRQGVKVILQRLGEKQMLAPTQSLDEAADTLFTLISFETFDTLAGKERSMLEVAPQVCSLVCAALHLKTK</sequence>
<evidence type="ECO:0000256" key="3">
    <source>
        <dbReference type="ARBA" id="ARBA00023163"/>
    </source>
</evidence>
<gene>
    <name evidence="6" type="ORF">Krac_3899</name>
</gene>
<accession>D6U3K0</accession>
<dbReference type="Gene3D" id="1.10.10.60">
    <property type="entry name" value="Homeodomain-like"/>
    <property type="match status" value="1"/>
</dbReference>
<keyword evidence="2 4" id="KW-0238">DNA-binding</keyword>
<comment type="caution">
    <text evidence="6">The sequence shown here is derived from an EMBL/GenBank/DDBJ whole genome shotgun (WGS) entry which is preliminary data.</text>
</comment>
<dbReference type="EMBL" id="ADVG01000004">
    <property type="protein sequence ID" value="EFH82990.1"/>
    <property type="molecule type" value="Genomic_DNA"/>
</dbReference>
<evidence type="ECO:0000313" key="7">
    <source>
        <dbReference type="Proteomes" id="UP000004508"/>
    </source>
</evidence>
<dbReference type="InterPro" id="IPR036271">
    <property type="entry name" value="Tet_transcr_reg_TetR-rel_C_sf"/>
</dbReference>
<dbReference type="GO" id="GO:0003700">
    <property type="term" value="F:DNA-binding transcription factor activity"/>
    <property type="evidence" value="ECO:0007669"/>
    <property type="project" value="TreeGrafter"/>
</dbReference>
<dbReference type="PANTHER" id="PTHR30055:SF151">
    <property type="entry name" value="TRANSCRIPTIONAL REGULATORY PROTEIN"/>
    <property type="match status" value="1"/>
</dbReference>
<dbReference type="Gene3D" id="1.10.357.10">
    <property type="entry name" value="Tetracycline Repressor, domain 2"/>
    <property type="match status" value="1"/>
</dbReference>
<evidence type="ECO:0000256" key="4">
    <source>
        <dbReference type="PROSITE-ProRule" id="PRU00335"/>
    </source>
</evidence>
<dbReference type="InterPro" id="IPR050109">
    <property type="entry name" value="HTH-type_TetR-like_transc_reg"/>
</dbReference>
<dbReference type="InterPro" id="IPR001647">
    <property type="entry name" value="HTH_TetR"/>
</dbReference>
<feature type="domain" description="HTH tetR-type" evidence="5">
    <location>
        <begin position="50"/>
        <end position="111"/>
    </location>
</feature>
<feature type="DNA-binding region" description="H-T-H motif" evidence="4">
    <location>
        <begin position="74"/>
        <end position="93"/>
    </location>
</feature>
<dbReference type="SUPFAM" id="SSF46689">
    <property type="entry name" value="Homeodomain-like"/>
    <property type="match status" value="1"/>
</dbReference>